<gene>
    <name evidence="7" type="ORF">D5S18_31855</name>
</gene>
<evidence type="ECO:0000256" key="1">
    <source>
        <dbReference type="ARBA" id="ARBA00023015"/>
    </source>
</evidence>
<dbReference type="Pfam" id="PF13305">
    <property type="entry name" value="TetR_C_33"/>
    <property type="match status" value="1"/>
</dbReference>
<dbReference type="InterPro" id="IPR036271">
    <property type="entry name" value="Tet_transcr_reg_TetR-rel_C_sf"/>
</dbReference>
<evidence type="ECO:0000256" key="3">
    <source>
        <dbReference type="ARBA" id="ARBA00023163"/>
    </source>
</evidence>
<evidence type="ECO:0000313" key="8">
    <source>
        <dbReference type="Proteomes" id="UP000266677"/>
    </source>
</evidence>
<evidence type="ECO:0000256" key="5">
    <source>
        <dbReference type="SAM" id="MobiDB-lite"/>
    </source>
</evidence>
<dbReference type="InterPro" id="IPR001647">
    <property type="entry name" value="HTH_TetR"/>
</dbReference>
<keyword evidence="2 4" id="KW-0238">DNA-binding</keyword>
<evidence type="ECO:0000256" key="4">
    <source>
        <dbReference type="PROSITE-ProRule" id="PRU00335"/>
    </source>
</evidence>
<feature type="domain" description="HTH tetR-type" evidence="6">
    <location>
        <begin position="59"/>
        <end position="119"/>
    </location>
</feature>
<feature type="region of interest" description="Disordered" evidence="5">
    <location>
        <begin position="1"/>
        <end position="26"/>
    </location>
</feature>
<protein>
    <submittedName>
        <fullName evidence="7">TetR/AcrR family transcriptional regulator</fullName>
    </submittedName>
</protein>
<keyword evidence="3" id="KW-0804">Transcription</keyword>
<feature type="DNA-binding region" description="H-T-H motif" evidence="4">
    <location>
        <begin position="82"/>
        <end position="101"/>
    </location>
</feature>
<reference evidence="7 8" key="1">
    <citation type="submission" date="2018-09" db="EMBL/GenBank/DDBJ databases">
        <title>YIM PH21274 draft genome.</title>
        <authorList>
            <person name="Miao C."/>
        </authorList>
    </citation>
    <scope>NUCLEOTIDE SEQUENCE [LARGE SCALE GENOMIC DNA]</scope>
    <source>
        <strain evidence="7 8">YIM PH 21724</strain>
    </source>
</reference>
<dbReference type="Proteomes" id="UP000266677">
    <property type="component" value="Unassembled WGS sequence"/>
</dbReference>
<dbReference type="PANTHER" id="PTHR30055">
    <property type="entry name" value="HTH-TYPE TRANSCRIPTIONAL REGULATOR RUTR"/>
    <property type="match status" value="1"/>
</dbReference>
<dbReference type="GO" id="GO:0003700">
    <property type="term" value="F:DNA-binding transcription factor activity"/>
    <property type="evidence" value="ECO:0007669"/>
    <property type="project" value="TreeGrafter"/>
</dbReference>
<dbReference type="InterPro" id="IPR009057">
    <property type="entry name" value="Homeodomain-like_sf"/>
</dbReference>
<dbReference type="Pfam" id="PF00440">
    <property type="entry name" value="TetR_N"/>
    <property type="match status" value="1"/>
</dbReference>
<dbReference type="GO" id="GO:0000976">
    <property type="term" value="F:transcription cis-regulatory region binding"/>
    <property type="evidence" value="ECO:0007669"/>
    <property type="project" value="TreeGrafter"/>
</dbReference>
<evidence type="ECO:0000256" key="2">
    <source>
        <dbReference type="ARBA" id="ARBA00023125"/>
    </source>
</evidence>
<name>A0A3A4K8N6_9NOCA</name>
<dbReference type="OrthoDB" id="3210322at2"/>
<accession>A0A3A4K8N6</accession>
<sequence>MTPVAPKIPISTRTPSTQCSRTTRRSVKPRQIVVEHGRVSTVTEVSATPVPSRRERLRAQTVEEIRSIALRLLAEGGPDAISLRAIAREMGMTAGAIYGYYATRDDLITTLIAEVYGDLVDTAEAARDRVPAADPAGRVIAWGETVRGWALAHPAGFRLIYGDPVLGYQPPPGGPAAEAEGRACSGLVGLVEAAWPTAAPLQSAGSVAWSDFDEGLVTHVRQEFPSLPPHALALSLRMWGRMHGLVALEIYGHLRPQSQDPAKLYRAEMLDLVRSLGL</sequence>
<dbReference type="PROSITE" id="PS50977">
    <property type="entry name" value="HTH_TETR_2"/>
    <property type="match status" value="1"/>
</dbReference>
<proteinExistence type="predicted"/>
<dbReference type="SUPFAM" id="SSF48498">
    <property type="entry name" value="Tetracyclin repressor-like, C-terminal domain"/>
    <property type="match status" value="1"/>
</dbReference>
<dbReference type="InterPro" id="IPR025996">
    <property type="entry name" value="MT1864/Rv1816-like_C"/>
</dbReference>
<dbReference type="SUPFAM" id="SSF46689">
    <property type="entry name" value="Homeodomain-like"/>
    <property type="match status" value="1"/>
</dbReference>
<dbReference type="PANTHER" id="PTHR30055:SF243">
    <property type="entry name" value="HTH-TYPE TRANSCRIPTIONAL REGULATOR RV1816"/>
    <property type="match status" value="1"/>
</dbReference>
<comment type="caution">
    <text evidence="7">The sequence shown here is derived from an EMBL/GenBank/DDBJ whole genome shotgun (WGS) entry which is preliminary data.</text>
</comment>
<dbReference type="InterPro" id="IPR050109">
    <property type="entry name" value="HTH-type_TetR-like_transc_reg"/>
</dbReference>
<evidence type="ECO:0000259" key="6">
    <source>
        <dbReference type="PROSITE" id="PS50977"/>
    </source>
</evidence>
<keyword evidence="1" id="KW-0805">Transcription regulation</keyword>
<dbReference type="PRINTS" id="PR00455">
    <property type="entry name" value="HTHTETR"/>
</dbReference>
<dbReference type="Gene3D" id="1.10.357.10">
    <property type="entry name" value="Tetracycline Repressor, domain 2"/>
    <property type="match status" value="1"/>
</dbReference>
<keyword evidence="8" id="KW-1185">Reference proteome</keyword>
<dbReference type="AlphaFoldDB" id="A0A3A4K8N6"/>
<feature type="compositionally biased region" description="Polar residues" evidence="5">
    <location>
        <begin position="11"/>
        <end position="21"/>
    </location>
</feature>
<dbReference type="EMBL" id="QZFU01000045">
    <property type="protein sequence ID" value="RJO69357.1"/>
    <property type="molecule type" value="Genomic_DNA"/>
</dbReference>
<evidence type="ECO:0000313" key="7">
    <source>
        <dbReference type="EMBL" id="RJO69357.1"/>
    </source>
</evidence>
<organism evidence="7 8">
    <name type="scientific">Nocardia panacis</name>
    <dbReference type="NCBI Taxonomy" id="2340916"/>
    <lineage>
        <taxon>Bacteria</taxon>
        <taxon>Bacillati</taxon>
        <taxon>Actinomycetota</taxon>
        <taxon>Actinomycetes</taxon>
        <taxon>Mycobacteriales</taxon>
        <taxon>Nocardiaceae</taxon>
        <taxon>Nocardia</taxon>
    </lineage>
</organism>